<accession>A0A829PJQ6</accession>
<dbReference type="AlphaFoldDB" id="A0A829PJQ6"/>
<protein>
    <submittedName>
        <fullName evidence="2">Uncharacterized protein</fullName>
    </submittedName>
</protein>
<comment type="caution">
    <text evidence="2">The sequence shown here is derived from an EMBL/GenBank/DDBJ whole genome shotgun (WGS) entry which is preliminary data.</text>
</comment>
<evidence type="ECO:0000256" key="1">
    <source>
        <dbReference type="SAM" id="MobiDB-lite"/>
    </source>
</evidence>
<feature type="compositionally biased region" description="Polar residues" evidence="1">
    <location>
        <begin position="12"/>
        <end position="25"/>
    </location>
</feature>
<dbReference type="EMBL" id="JAOX01000001">
    <property type="protein sequence ID" value="ETZ88295.1"/>
    <property type="molecule type" value="Genomic_DNA"/>
</dbReference>
<reference evidence="2 3" key="1">
    <citation type="submission" date="2014-01" db="EMBL/GenBank/DDBJ databases">
        <authorList>
            <person name="Zelazny A."/>
            <person name="Olivier K."/>
            <person name="Sampaio E.P."/>
            <person name="Holland S.M."/>
            <person name="Tallon L.J."/>
            <person name="Sadzewicz L.K."/>
            <person name="Sengamalay N."/>
            <person name="Fraser C.M."/>
            <person name="Hine E."/>
            <person name="Shefchek K.A."/>
            <person name="Das S.P."/>
            <person name="Shallom S.J."/>
            <person name="Agrawal S."/>
            <person name="Tettelin H."/>
        </authorList>
    </citation>
    <scope>NUCLEOTIDE SEQUENCE [LARGE SCALE GENOMIC DNA]</scope>
    <source>
        <strain evidence="2 3">MAB_030201_1075</strain>
    </source>
</reference>
<proteinExistence type="predicted"/>
<gene>
    <name evidence="2" type="ORF">L829_1854</name>
</gene>
<evidence type="ECO:0000313" key="2">
    <source>
        <dbReference type="EMBL" id="ETZ88295.1"/>
    </source>
</evidence>
<organism evidence="2 3">
    <name type="scientific">Mycobacteroides abscessus MAB_030201_1075</name>
    <dbReference type="NCBI Taxonomy" id="1335410"/>
    <lineage>
        <taxon>Bacteria</taxon>
        <taxon>Bacillati</taxon>
        <taxon>Actinomycetota</taxon>
        <taxon>Actinomycetes</taxon>
        <taxon>Mycobacteriales</taxon>
        <taxon>Mycobacteriaceae</taxon>
        <taxon>Mycobacteroides</taxon>
        <taxon>Mycobacteroides abscessus</taxon>
    </lineage>
</organism>
<sequence>MRRRDMRPPRMTSNKSTGPLTSRQVQEFRAFANDPRTVRLRRGLTLPPACRCCGKSL</sequence>
<name>A0A829PJQ6_9MYCO</name>
<feature type="region of interest" description="Disordered" evidence="1">
    <location>
        <begin position="1"/>
        <end position="25"/>
    </location>
</feature>
<dbReference type="Proteomes" id="UP000019854">
    <property type="component" value="Unassembled WGS sequence"/>
</dbReference>
<evidence type="ECO:0000313" key="3">
    <source>
        <dbReference type="Proteomes" id="UP000019854"/>
    </source>
</evidence>